<keyword evidence="2" id="KW-0732">Signal</keyword>
<dbReference type="PANTHER" id="PTHR43404:SF1">
    <property type="entry name" value="MNN4P"/>
    <property type="match status" value="1"/>
</dbReference>
<dbReference type="OrthoDB" id="431637at2759"/>
<dbReference type="InterPro" id="IPR007074">
    <property type="entry name" value="LicD/FKTN/FKRP_NTP_transf"/>
</dbReference>
<protein>
    <recommendedName>
        <fullName evidence="3">LicD/FKTN/FKRP nucleotidyltransferase domain-containing protein</fullName>
    </recommendedName>
</protein>
<name>A0A7J6MSZ1_PEROL</name>
<dbReference type="Proteomes" id="UP000572268">
    <property type="component" value="Unassembled WGS sequence"/>
</dbReference>
<feature type="compositionally biased region" description="Acidic residues" evidence="1">
    <location>
        <begin position="350"/>
        <end position="360"/>
    </location>
</feature>
<evidence type="ECO:0000256" key="1">
    <source>
        <dbReference type="SAM" id="MobiDB-lite"/>
    </source>
</evidence>
<dbReference type="EMBL" id="JABANN010000026">
    <property type="protein sequence ID" value="KAF4674683.1"/>
    <property type="molecule type" value="Genomic_DNA"/>
</dbReference>
<dbReference type="EMBL" id="JABAHT010000026">
    <property type="protein sequence ID" value="KAF4669275.1"/>
    <property type="molecule type" value="Genomic_DNA"/>
</dbReference>
<evidence type="ECO:0000313" key="4">
    <source>
        <dbReference type="EMBL" id="KAF4669275.1"/>
    </source>
</evidence>
<dbReference type="Gene3D" id="3.40.50.150">
    <property type="entry name" value="Vaccinia Virus protein VP39"/>
    <property type="match status" value="1"/>
</dbReference>
<evidence type="ECO:0000313" key="6">
    <source>
        <dbReference type="Proteomes" id="UP000570595"/>
    </source>
</evidence>
<dbReference type="SUPFAM" id="SSF53335">
    <property type="entry name" value="S-adenosyl-L-methionine-dependent methyltransferases"/>
    <property type="match status" value="1"/>
</dbReference>
<gene>
    <name evidence="5" type="ORF">FOL46_004212</name>
    <name evidence="4" type="ORF">FOZ61_004565</name>
</gene>
<feature type="region of interest" description="Disordered" evidence="1">
    <location>
        <begin position="444"/>
        <end position="468"/>
    </location>
</feature>
<dbReference type="AlphaFoldDB" id="A0A7J6MSZ1"/>
<dbReference type="Pfam" id="PF04991">
    <property type="entry name" value="LicD"/>
    <property type="match status" value="1"/>
</dbReference>
<dbReference type="InterPro" id="IPR029063">
    <property type="entry name" value="SAM-dependent_MTases_sf"/>
</dbReference>
<feature type="domain" description="LicD/FKTN/FKRP nucleotidyltransferase" evidence="3">
    <location>
        <begin position="105"/>
        <end position="139"/>
    </location>
</feature>
<feature type="chain" id="PRO_5036400606" description="LicD/FKTN/FKRP nucleotidyltransferase domain-containing protein" evidence="2">
    <location>
        <begin position="16"/>
        <end position="776"/>
    </location>
</feature>
<reference evidence="6 7" key="1">
    <citation type="submission" date="2020-04" db="EMBL/GenBank/DDBJ databases">
        <title>Perkinsus olseni comparative genomics.</title>
        <authorList>
            <person name="Bogema D.R."/>
        </authorList>
    </citation>
    <scope>NUCLEOTIDE SEQUENCE [LARGE SCALE GENOMIC DNA]</scope>
    <source>
        <strain evidence="4">ATCC PRA-179</strain>
        <strain evidence="5">ATCC PRA-31</strain>
    </source>
</reference>
<evidence type="ECO:0000256" key="2">
    <source>
        <dbReference type="SAM" id="SignalP"/>
    </source>
</evidence>
<feature type="region of interest" description="Disordered" evidence="1">
    <location>
        <begin position="312"/>
        <end position="366"/>
    </location>
</feature>
<evidence type="ECO:0000313" key="5">
    <source>
        <dbReference type="EMBL" id="KAF4674683.1"/>
    </source>
</evidence>
<sequence>MYLCLLVMVSHSAWSVKSMFSPHPFIRVVADGAPETAALDNLFLCPSMVKDEVDMSNWPMQEVAINGTLCMNHEEILAMETRSKFLECMTEVVNTTTHVLHDLSIDASLSDGSLLGWYRHSKTFIPWDVDADMTLLKEECRDAFEKHGGPEQKNMAELIQSRLPGQGYRATAVKAGVGSEIKHDTWERCETDELRVVHRVGKVACHVDLFFLYRSNDPTAPCKCRGNSDGSRLCGKFGKLCANYEDLYPTRWDVQDHADCKVPRKPVVSLQLKYGRPGMPGINFTNMKKVPMNYKFGGAWMVVIGTGAVTGQLIPPRNASERTSESNFRGSDRSSAADTTTESPAPTPGESDDPMEEQYSDEVVSVQDQTLATPDVEAILQGIVGTTVQALRQPAEKHLRATAEEVAQHLAEQIVAKMGGQNLTSSPSPEDDLIAIPEMEVKETPKEAGIKPFARKSASSHPYQESDGIAEEVAAESDDAAGDYWAPDHSEDSVYSNYAANAMEHDQVKDHLMSLSYWITSLTLLTMFNSIHVMRLACVVFFAFYITGLASLPLEDERSDCADFIKNFTFGIWIDANNTMQREAWDQQKYALCSTLLRSSPSLIPDTVVGQHFPVLITAGASQTSPTRVLALPGNDYVVSAFMKMTGTYDPTEESFLLSYIKPGQTVVEIGANVGAYSISLAEKLGPSGQLHCFEPFRFMYQILTANVVLNGLSNVYTYNVGIGEPGPAKVVEVQAPSSSRIGNLGAMRVFQQQKEEVALVAYSGTENITIRSLDS</sequence>
<dbReference type="NCBIfam" id="TIGR01444">
    <property type="entry name" value="fkbM_fam"/>
    <property type="match status" value="1"/>
</dbReference>
<dbReference type="GO" id="GO:0009100">
    <property type="term" value="P:glycoprotein metabolic process"/>
    <property type="evidence" value="ECO:0007669"/>
    <property type="project" value="UniProtKB-ARBA"/>
</dbReference>
<evidence type="ECO:0000259" key="3">
    <source>
        <dbReference type="Pfam" id="PF04991"/>
    </source>
</evidence>
<proteinExistence type="predicted"/>
<feature type="compositionally biased region" description="Polar residues" evidence="1">
    <location>
        <begin position="325"/>
        <end position="344"/>
    </location>
</feature>
<dbReference type="Proteomes" id="UP000570595">
    <property type="component" value="Unassembled WGS sequence"/>
</dbReference>
<accession>A0A7J6MSZ1</accession>
<dbReference type="InterPro" id="IPR006342">
    <property type="entry name" value="FkbM_mtfrase"/>
</dbReference>
<evidence type="ECO:0000313" key="7">
    <source>
        <dbReference type="Proteomes" id="UP000572268"/>
    </source>
</evidence>
<comment type="caution">
    <text evidence="5">The sequence shown here is derived from an EMBL/GenBank/DDBJ whole genome shotgun (WGS) entry which is preliminary data.</text>
</comment>
<feature type="signal peptide" evidence="2">
    <location>
        <begin position="1"/>
        <end position="15"/>
    </location>
</feature>
<organism evidence="5 7">
    <name type="scientific">Perkinsus olseni</name>
    <name type="common">Perkinsus atlanticus</name>
    <dbReference type="NCBI Taxonomy" id="32597"/>
    <lineage>
        <taxon>Eukaryota</taxon>
        <taxon>Sar</taxon>
        <taxon>Alveolata</taxon>
        <taxon>Perkinsozoa</taxon>
        <taxon>Perkinsea</taxon>
        <taxon>Perkinsida</taxon>
        <taxon>Perkinsidae</taxon>
        <taxon>Perkinsus</taxon>
    </lineage>
</organism>
<dbReference type="InterPro" id="IPR052942">
    <property type="entry name" value="LPS_cholinephosphotransferase"/>
</dbReference>
<dbReference type="PANTHER" id="PTHR43404">
    <property type="entry name" value="LIPOPOLYSACCHARIDE CHOLINEPHOSPHOTRANSFERASE LICD"/>
    <property type="match status" value="1"/>
</dbReference>